<dbReference type="SUPFAM" id="SSF52540">
    <property type="entry name" value="P-loop containing nucleoside triphosphate hydrolases"/>
    <property type="match status" value="2"/>
</dbReference>
<dbReference type="RefSeq" id="YP_009021162.1">
    <property type="nucleotide sequence ID" value="NC_023848.1"/>
</dbReference>
<reference evidence="2 3" key="1">
    <citation type="submission" date="2013-12" db="EMBL/GenBank/DDBJ databases">
        <authorList>
            <person name="Tong Y."/>
            <person name="Zhang J."/>
            <person name="Huang Y."/>
            <person name="Li S."/>
            <person name="Pei G."/>
            <person name="Zhang Z."/>
            <person name="Mi Z."/>
            <person name="An X."/>
        </authorList>
    </citation>
    <scope>NUCLEOTIDE SEQUENCE [LARGE SCALE GENOMIC DNA]</scope>
    <source>
        <strain evidence="2">AMIV</strain>
    </source>
</reference>
<dbReference type="GeneID" id="18938246"/>
<organism evidence="2 3">
    <name type="scientific">Chloriridovirus anopheles1</name>
    <dbReference type="NCBI Taxonomy" id="1465751"/>
    <lineage>
        <taxon>Viruses</taxon>
        <taxon>Varidnaviria</taxon>
        <taxon>Bamfordvirae</taxon>
        <taxon>Nucleocytoviricota</taxon>
        <taxon>Megaviricetes</taxon>
        <taxon>Pimascovirales</taxon>
        <taxon>Pimascovirales incertae sedis</taxon>
        <taxon>Iridoviridae</taxon>
        <taxon>Betairidovirinae</taxon>
        <taxon>Chloriridovirus</taxon>
    </lineage>
</organism>
<dbReference type="PROSITE" id="PS51192">
    <property type="entry name" value="HELICASE_ATP_BIND_1"/>
    <property type="match status" value="1"/>
</dbReference>
<dbReference type="GO" id="GO:0004386">
    <property type="term" value="F:helicase activity"/>
    <property type="evidence" value="ECO:0007669"/>
    <property type="project" value="UniProtKB-KW"/>
</dbReference>
<proteinExistence type="predicted"/>
<dbReference type="InterPro" id="IPR038718">
    <property type="entry name" value="SNF2-like_sf"/>
</dbReference>
<evidence type="ECO:0000313" key="3">
    <source>
        <dbReference type="Proteomes" id="UP000110868"/>
    </source>
</evidence>
<dbReference type="Gene3D" id="3.40.50.10810">
    <property type="entry name" value="Tandem AAA-ATPase domain"/>
    <property type="match status" value="1"/>
</dbReference>
<keyword evidence="2" id="KW-0547">Nucleotide-binding</keyword>
<gene>
    <name evidence="2" type="ORF">AMIV_085</name>
</gene>
<dbReference type="KEGG" id="vg:18938246"/>
<name>W8QN18_9VIRU</name>
<dbReference type="Proteomes" id="UP000110868">
    <property type="component" value="Segment"/>
</dbReference>
<dbReference type="OrthoDB" id="605at10239"/>
<dbReference type="PANTHER" id="PTHR10799">
    <property type="entry name" value="SNF2/RAD54 HELICASE FAMILY"/>
    <property type="match status" value="1"/>
</dbReference>
<keyword evidence="2" id="KW-0378">Hydrolase</keyword>
<evidence type="ECO:0000313" key="2">
    <source>
        <dbReference type="EMBL" id="AHL67578.1"/>
    </source>
</evidence>
<dbReference type="Pfam" id="PF00176">
    <property type="entry name" value="SNF2-rel_dom"/>
    <property type="match status" value="1"/>
</dbReference>
<keyword evidence="3" id="KW-1185">Reference proteome</keyword>
<feature type="domain" description="Helicase ATP-binding" evidence="1">
    <location>
        <begin position="41"/>
        <end position="230"/>
    </location>
</feature>
<keyword evidence="2" id="KW-0347">Helicase</keyword>
<protein>
    <submittedName>
        <fullName evidence="2">SWI/SNF2 family helicase</fullName>
    </submittedName>
</protein>
<keyword evidence="2" id="KW-0067">ATP-binding</keyword>
<sequence length="961" mass="111837">MFDKDINSLTEFVNCKLPKEELFPQHPGDLMLHQKLISTFINPHTNYDGLLLVHEMGTGKTCTAVSVAEEFIQVKQDKQDNLPSTMLKKIVVLTRGEGLQTNFINEIANVCTHAKYLEGIEKYTKGQKQFKRIRKNVKVNYTFDTFEVFAKTLSKTSEREKLLTFENTLFIIDEAHNLKKSDEKSNLNVYFELSKLFDSLQNRKILLLTGTPMKDQPEEIIDLMNLILRENKLEKNDLNNLNIFKQKVKGYVSYLRAMASDIDRDEIGKLIGTLQHLKVYPVVMDDFQTKYYNEAKIKDEAEKSIFNYSRQAALFVFPDGSYGSQGFRENIVQTSTGYKFKKSSFATEIRANLVKYSTKYNDLIQKLADDYDNNRSSFVFSEFVKGSGLIVLSLILELNGYTRAVAGASFKSKRKRYAIFTNETSSDAQTRALIAEFNHPRNIYGEYISTILGSRVIMEGFSFKNIQSEYILTPHWNYSETSQIIARGLRLGSHNDLLKAGITPKVSIYHYVAVLQDRSESIDLHMYQISEPKDFAIQKIIRALKECAFDCELNKDRNEVVNPNLDGTRACEYTNCNYQCDNKAVIEGRMDPRNYKLLYFRYSREYQQLKAFVIERVSQYPTTFEEISAAQQFSEFEIYSVLKDLIHSKEILFTRPDGVYYLFNTRNIFYAATHAQETEDPYITQFYTRYTTVFKGKSIQELVSENQKKFMVSLIQKLFKSQNLAQLQQYMVQLPLYLQEKLLLNCITSSEQNLKDKEFKQANFVRDMVLNNFRLYYRIESNKAFVWLNPDAYKCKSNISNGYWKLCSSSEKQQIEDMKKGSTQQKISNNPYGYIGLLNRTSNDFCLRKIEGDDSEDKRKRNVGKRCQNWKKKDLVDLVANRLKVVPDEDFAFDQKDVDNLIKNPKFKDIVKTNGVLKDYKRMAFWNAQDINYLCQKVFQTFMDKKLVIDDPNCGTSRKIR</sequence>
<accession>W8QN18</accession>
<dbReference type="InterPro" id="IPR014001">
    <property type="entry name" value="Helicase_ATP-bd"/>
</dbReference>
<dbReference type="EMBL" id="KF938901">
    <property type="protein sequence ID" value="AHL67578.1"/>
    <property type="molecule type" value="Genomic_DNA"/>
</dbReference>
<dbReference type="InterPro" id="IPR027417">
    <property type="entry name" value="P-loop_NTPase"/>
</dbReference>
<dbReference type="Gene3D" id="3.40.50.300">
    <property type="entry name" value="P-loop containing nucleotide triphosphate hydrolases"/>
    <property type="match status" value="1"/>
</dbReference>
<dbReference type="InterPro" id="IPR000330">
    <property type="entry name" value="SNF2_N"/>
</dbReference>
<dbReference type="SMART" id="SM00487">
    <property type="entry name" value="DEXDc"/>
    <property type="match status" value="1"/>
</dbReference>
<dbReference type="GO" id="GO:0005524">
    <property type="term" value="F:ATP binding"/>
    <property type="evidence" value="ECO:0007669"/>
    <property type="project" value="InterPro"/>
</dbReference>
<evidence type="ECO:0000259" key="1">
    <source>
        <dbReference type="PROSITE" id="PS51192"/>
    </source>
</evidence>